<dbReference type="Proteomes" id="UP000828390">
    <property type="component" value="Unassembled WGS sequence"/>
</dbReference>
<dbReference type="AlphaFoldDB" id="A0A9D3Z192"/>
<proteinExistence type="predicted"/>
<reference evidence="1" key="2">
    <citation type="submission" date="2020-11" db="EMBL/GenBank/DDBJ databases">
        <authorList>
            <person name="McCartney M.A."/>
            <person name="Auch B."/>
            <person name="Kono T."/>
            <person name="Mallez S."/>
            <person name="Becker A."/>
            <person name="Gohl D.M."/>
            <person name="Silverstein K.A.T."/>
            <person name="Koren S."/>
            <person name="Bechman K.B."/>
            <person name="Herman A."/>
            <person name="Abrahante J.E."/>
            <person name="Garbe J."/>
        </authorList>
    </citation>
    <scope>NUCLEOTIDE SEQUENCE</scope>
    <source>
        <strain evidence="1">Duluth1</strain>
        <tissue evidence="1">Whole animal</tissue>
    </source>
</reference>
<organism evidence="1 2">
    <name type="scientific">Dreissena polymorpha</name>
    <name type="common">Zebra mussel</name>
    <name type="synonym">Mytilus polymorpha</name>
    <dbReference type="NCBI Taxonomy" id="45954"/>
    <lineage>
        <taxon>Eukaryota</taxon>
        <taxon>Metazoa</taxon>
        <taxon>Spiralia</taxon>
        <taxon>Lophotrochozoa</taxon>
        <taxon>Mollusca</taxon>
        <taxon>Bivalvia</taxon>
        <taxon>Autobranchia</taxon>
        <taxon>Heteroconchia</taxon>
        <taxon>Euheterodonta</taxon>
        <taxon>Imparidentia</taxon>
        <taxon>Neoheterodontei</taxon>
        <taxon>Myida</taxon>
        <taxon>Dreissenoidea</taxon>
        <taxon>Dreissenidae</taxon>
        <taxon>Dreissena</taxon>
    </lineage>
</organism>
<sequence>MQFLHRKKEFCEVTELGSSKARLPGVKLHEYGFWSWIFLAATASDGEAVGLYEFCTSLDYSDKEIPSLSDKPDCASVKTIEMQIAVRR</sequence>
<dbReference type="EMBL" id="JAIWYP010000014">
    <property type="protein sequence ID" value="KAH3710923.1"/>
    <property type="molecule type" value="Genomic_DNA"/>
</dbReference>
<accession>A0A9D3Z192</accession>
<reference evidence="1" key="1">
    <citation type="journal article" date="2019" name="bioRxiv">
        <title>The Genome of the Zebra Mussel, Dreissena polymorpha: A Resource for Invasive Species Research.</title>
        <authorList>
            <person name="McCartney M.A."/>
            <person name="Auch B."/>
            <person name="Kono T."/>
            <person name="Mallez S."/>
            <person name="Zhang Y."/>
            <person name="Obille A."/>
            <person name="Becker A."/>
            <person name="Abrahante J.E."/>
            <person name="Garbe J."/>
            <person name="Badalamenti J.P."/>
            <person name="Herman A."/>
            <person name="Mangelson H."/>
            <person name="Liachko I."/>
            <person name="Sullivan S."/>
            <person name="Sone E.D."/>
            <person name="Koren S."/>
            <person name="Silverstein K.A.T."/>
            <person name="Beckman K.B."/>
            <person name="Gohl D.M."/>
        </authorList>
    </citation>
    <scope>NUCLEOTIDE SEQUENCE</scope>
    <source>
        <strain evidence="1">Duluth1</strain>
        <tissue evidence="1">Whole animal</tissue>
    </source>
</reference>
<evidence type="ECO:0000313" key="1">
    <source>
        <dbReference type="EMBL" id="KAH3710923.1"/>
    </source>
</evidence>
<comment type="caution">
    <text evidence="1">The sequence shown here is derived from an EMBL/GenBank/DDBJ whole genome shotgun (WGS) entry which is preliminary data.</text>
</comment>
<gene>
    <name evidence="1" type="ORF">DPMN_070420</name>
</gene>
<evidence type="ECO:0000313" key="2">
    <source>
        <dbReference type="Proteomes" id="UP000828390"/>
    </source>
</evidence>
<protein>
    <submittedName>
        <fullName evidence="1">Uncharacterized protein</fullName>
    </submittedName>
</protein>
<keyword evidence="2" id="KW-1185">Reference proteome</keyword>
<name>A0A9D3Z192_DREPO</name>